<proteinExistence type="predicted"/>
<dbReference type="PRINTS" id="PR00469">
    <property type="entry name" value="PNDRDTASEII"/>
</dbReference>
<comment type="caution">
    <text evidence="4">The sequence shown here is derived from an EMBL/GenBank/DDBJ whole genome shotgun (WGS) entry which is preliminary data.</text>
</comment>
<evidence type="ECO:0000259" key="3">
    <source>
        <dbReference type="Pfam" id="PF07992"/>
    </source>
</evidence>
<accession>A0A9X4LFN0</accession>
<evidence type="ECO:0000256" key="2">
    <source>
        <dbReference type="ARBA" id="ARBA00023002"/>
    </source>
</evidence>
<dbReference type="Proteomes" id="UP001152766">
    <property type="component" value="Unassembled WGS sequence"/>
</dbReference>
<reference evidence="4" key="1">
    <citation type="submission" date="2019-02" db="EMBL/GenBank/DDBJ databases">
        <title>Draft genome of the type strain Pelomonas aquatica CCUG 52575T.</title>
        <authorList>
            <person name="Gomila M."/>
            <person name="Lalucat J."/>
        </authorList>
    </citation>
    <scope>NUCLEOTIDE SEQUENCE</scope>
    <source>
        <strain evidence="4">CCUG 52575</strain>
    </source>
</reference>
<dbReference type="InterPro" id="IPR036188">
    <property type="entry name" value="FAD/NAD-bd_sf"/>
</dbReference>
<sequence length="328" mass="34638">MSETDRRQQVQDIPTQALPNAQARPRVTDIVDCVVIGAGPAGLTAAIYLRRFHRDVRVIDAGEPRAGKISRSHNVPGFPDGIAGHELLLRMAVHLERMGGVVTRGEVQSVIRVEEGLFEVGLEESTLRCRFVLLCTGVVDRPASIPGADLVEHADLMRYCPVCDGYEHTGKRIGVLANSAHSLAEAKFLKNFSDSVKVIPVEGCVESIGAQAAELGLECLAGLATELSVDPSGSVIVQVGRSHQQSVDVLYSALGVDPRASLALSLGVKLDDRQCIVVDHHCRTNVPNVYAAGDVVSALDQISVAVGHAAIAAASIHNALGSADASGK</sequence>
<evidence type="ECO:0000313" key="5">
    <source>
        <dbReference type="Proteomes" id="UP001152766"/>
    </source>
</evidence>
<dbReference type="InterPro" id="IPR023753">
    <property type="entry name" value="FAD/NAD-binding_dom"/>
</dbReference>
<evidence type="ECO:0000313" key="4">
    <source>
        <dbReference type="EMBL" id="MDG0861647.1"/>
    </source>
</evidence>
<dbReference type="AlphaFoldDB" id="A0A9X4LFN0"/>
<evidence type="ECO:0000256" key="1">
    <source>
        <dbReference type="ARBA" id="ARBA00022630"/>
    </source>
</evidence>
<dbReference type="PRINTS" id="PR00368">
    <property type="entry name" value="FADPNR"/>
</dbReference>
<dbReference type="InterPro" id="IPR050097">
    <property type="entry name" value="Ferredoxin-NADP_redctase_2"/>
</dbReference>
<feature type="domain" description="FAD/NAD(P)-binding" evidence="3">
    <location>
        <begin position="32"/>
        <end position="309"/>
    </location>
</feature>
<dbReference type="RefSeq" id="WP_268149179.1">
    <property type="nucleotide sequence ID" value="NZ_JAPPUW010000006.1"/>
</dbReference>
<dbReference type="GO" id="GO:0016491">
    <property type="term" value="F:oxidoreductase activity"/>
    <property type="evidence" value="ECO:0007669"/>
    <property type="project" value="UniProtKB-KW"/>
</dbReference>
<dbReference type="PANTHER" id="PTHR48105">
    <property type="entry name" value="THIOREDOXIN REDUCTASE 1-RELATED-RELATED"/>
    <property type="match status" value="1"/>
</dbReference>
<name>A0A9X4LFN0_9BURK</name>
<gene>
    <name evidence="4" type="ORF">EXJ73_04060</name>
</gene>
<dbReference type="SUPFAM" id="SSF51905">
    <property type="entry name" value="FAD/NAD(P)-binding domain"/>
    <property type="match status" value="1"/>
</dbReference>
<dbReference type="Gene3D" id="3.50.50.60">
    <property type="entry name" value="FAD/NAD(P)-binding domain"/>
    <property type="match status" value="2"/>
</dbReference>
<organism evidence="4 5">
    <name type="scientific">Pelomonas aquatica</name>
    <dbReference type="NCBI Taxonomy" id="431058"/>
    <lineage>
        <taxon>Bacteria</taxon>
        <taxon>Pseudomonadati</taxon>
        <taxon>Pseudomonadota</taxon>
        <taxon>Betaproteobacteria</taxon>
        <taxon>Burkholderiales</taxon>
        <taxon>Sphaerotilaceae</taxon>
        <taxon>Roseateles</taxon>
    </lineage>
</organism>
<keyword evidence="5" id="KW-1185">Reference proteome</keyword>
<protein>
    <submittedName>
        <fullName evidence="4">NAD(P)/FAD-dependent oxidoreductase</fullName>
    </submittedName>
</protein>
<dbReference type="Pfam" id="PF07992">
    <property type="entry name" value="Pyr_redox_2"/>
    <property type="match status" value="1"/>
</dbReference>
<dbReference type="EMBL" id="SGUG01000004">
    <property type="protein sequence ID" value="MDG0861647.1"/>
    <property type="molecule type" value="Genomic_DNA"/>
</dbReference>
<keyword evidence="2" id="KW-0560">Oxidoreductase</keyword>
<keyword evidence="1" id="KW-0285">Flavoprotein</keyword>